<feature type="transmembrane region" description="Helical" evidence="1">
    <location>
        <begin position="55"/>
        <end position="74"/>
    </location>
</feature>
<protein>
    <recommendedName>
        <fullName evidence="2">VanZ-like domain-containing protein</fullName>
    </recommendedName>
</protein>
<evidence type="ECO:0000313" key="4">
    <source>
        <dbReference type="Proteomes" id="UP000259273"/>
    </source>
</evidence>
<feature type="transmembrane region" description="Helical" evidence="1">
    <location>
        <begin position="226"/>
        <end position="243"/>
    </location>
</feature>
<dbReference type="InterPro" id="IPR006976">
    <property type="entry name" value="VanZ-like"/>
</dbReference>
<dbReference type="AlphaFoldDB" id="A0A3C1KHP4"/>
<sequence>MIAPTRSHFPWLWLGYSLLLVYGTWFPLDRWDWALGGWQAFMAMDWPQRVARSDFILNLIVYLPYGLLAVLCLRGTFLRRLLLATVSAAALSASLEFGQTYLPGRVSSLADLLLNSAGGFLGALGAGLAVRLPLSRNLWQRVLAMLRDPATGRLGLLALGCWLLAQWAPLVPSLDIGNLRAGLAPLKATALGETSLVRAQVTGYALMLFAVGTLLLSILSPGPRRLVSVCGLLLAVLLGKVLVLGRVLSAEALVAFACLVPVFWLLRNVSPRYLRWTLLLSLLAYQIHDALLPGSSDTALRTVNWIPFRGHINSVYGVVNLLETVWVFIALAWVTYPWSRSRGARAALAFTVAVCTLGLEWWQQFIPGRYPDLTDALVATGGWWLASVWPWNHHRGDADKHATRATTVSGVRPERGARTRRQLSGRRTRLLLGAAAVGSVLVLSGLYVFLARDERPPYALPSIDTLPLPTFPDWRQQHPRLPAPE</sequence>
<keyword evidence="1" id="KW-0812">Transmembrane</keyword>
<dbReference type="Proteomes" id="UP000259273">
    <property type="component" value="Unassembled WGS sequence"/>
</dbReference>
<proteinExistence type="predicted"/>
<keyword evidence="1" id="KW-1133">Transmembrane helix</keyword>
<dbReference type="STRING" id="1121937.GCA_000423125_02364"/>
<reference evidence="3 4" key="1">
    <citation type="journal article" date="2018" name="Nat. Biotechnol.">
        <title>A standardized bacterial taxonomy based on genome phylogeny substantially revises the tree of life.</title>
        <authorList>
            <person name="Parks D.H."/>
            <person name="Chuvochina M."/>
            <person name="Waite D.W."/>
            <person name="Rinke C."/>
            <person name="Skarshewski A."/>
            <person name="Chaumeil P.A."/>
            <person name="Hugenholtz P."/>
        </authorList>
    </citation>
    <scope>NUCLEOTIDE SEQUENCE [LARGE SCALE GENOMIC DNA]</scope>
    <source>
        <strain evidence="3">UBA9158</strain>
    </source>
</reference>
<evidence type="ECO:0000256" key="1">
    <source>
        <dbReference type="SAM" id="Phobius"/>
    </source>
</evidence>
<evidence type="ECO:0000259" key="2">
    <source>
        <dbReference type="Pfam" id="PF04892"/>
    </source>
</evidence>
<feature type="transmembrane region" description="Helical" evidence="1">
    <location>
        <begin position="273"/>
        <end position="294"/>
    </location>
</feature>
<gene>
    <name evidence="3" type="ORF">DCP75_00315</name>
</gene>
<feature type="transmembrane region" description="Helical" evidence="1">
    <location>
        <begin position="81"/>
        <end position="101"/>
    </location>
</feature>
<dbReference type="PANTHER" id="PTHR28008">
    <property type="entry name" value="DOMAIN PROTEIN, PUTATIVE (AFU_ORTHOLOGUE AFUA_3G10980)-RELATED"/>
    <property type="match status" value="1"/>
</dbReference>
<organism evidence="3 4">
    <name type="scientific">Haliea salexigens</name>
    <dbReference type="NCBI Taxonomy" id="287487"/>
    <lineage>
        <taxon>Bacteria</taxon>
        <taxon>Pseudomonadati</taxon>
        <taxon>Pseudomonadota</taxon>
        <taxon>Gammaproteobacteria</taxon>
        <taxon>Cellvibrionales</taxon>
        <taxon>Halieaceae</taxon>
        <taxon>Haliea</taxon>
    </lineage>
</organism>
<feature type="transmembrane region" description="Helical" evidence="1">
    <location>
        <begin position="430"/>
        <end position="450"/>
    </location>
</feature>
<dbReference type="Pfam" id="PF04892">
    <property type="entry name" value="VanZ"/>
    <property type="match status" value="1"/>
</dbReference>
<feature type="transmembrane region" description="Helical" evidence="1">
    <location>
        <begin position="9"/>
        <end position="28"/>
    </location>
</feature>
<comment type="caution">
    <text evidence="3">The sequence shown here is derived from an EMBL/GenBank/DDBJ whole genome shotgun (WGS) entry which is preliminary data.</text>
</comment>
<feature type="transmembrane region" description="Helical" evidence="1">
    <location>
        <begin position="201"/>
        <end position="219"/>
    </location>
</feature>
<keyword evidence="1" id="KW-0472">Membrane</keyword>
<feature type="transmembrane region" description="Helical" evidence="1">
    <location>
        <begin position="154"/>
        <end position="171"/>
    </location>
</feature>
<dbReference type="PANTHER" id="PTHR28008:SF1">
    <property type="entry name" value="DOMAIN PROTEIN, PUTATIVE (AFU_ORTHOLOGUE AFUA_3G10980)-RELATED"/>
    <property type="match status" value="1"/>
</dbReference>
<feature type="domain" description="VanZ-like" evidence="2">
    <location>
        <begin position="16"/>
        <end position="126"/>
    </location>
</feature>
<feature type="transmembrane region" description="Helical" evidence="1">
    <location>
        <begin position="249"/>
        <end position="266"/>
    </location>
</feature>
<dbReference type="EMBL" id="DMND01000006">
    <property type="protein sequence ID" value="HAN26182.1"/>
    <property type="molecule type" value="Genomic_DNA"/>
</dbReference>
<name>A0A3C1KHP4_9GAMM</name>
<evidence type="ECO:0000313" key="3">
    <source>
        <dbReference type="EMBL" id="HAN26182.1"/>
    </source>
</evidence>
<feature type="transmembrane region" description="Helical" evidence="1">
    <location>
        <begin position="113"/>
        <end position="134"/>
    </location>
</feature>
<feature type="transmembrane region" description="Helical" evidence="1">
    <location>
        <begin position="314"/>
        <end position="336"/>
    </location>
</feature>
<feature type="non-terminal residue" evidence="3">
    <location>
        <position position="485"/>
    </location>
</feature>
<accession>A0A3C1KHP4</accession>